<dbReference type="PROSITE" id="PS00198">
    <property type="entry name" value="4FE4S_FER_1"/>
    <property type="match status" value="1"/>
</dbReference>
<dbReference type="GO" id="GO:0051536">
    <property type="term" value="F:iron-sulfur cluster binding"/>
    <property type="evidence" value="ECO:0007669"/>
    <property type="project" value="UniProtKB-KW"/>
</dbReference>
<keyword evidence="3" id="KW-0411">Iron-sulfur</keyword>
<dbReference type="InterPro" id="IPR053135">
    <property type="entry name" value="AKR2_Oxidoreductase"/>
</dbReference>
<evidence type="ECO:0000259" key="4">
    <source>
        <dbReference type="PROSITE" id="PS51379"/>
    </source>
</evidence>
<keyword evidence="1" id="KW-0479">Metal-binding</keyword>
<protein>
    <submittedName>
        <fullName evidence="5">Putative oxidoreductase of the aldo/keto reductase family</fullName>
    </submittedName>
</protein>
<gene>
    <name evidence="5" type="ORF">KR51_00007510</name>
</gene>
<organism evidence="5 6">
    <name type="scientific">Rubidibacter lacunae KORDI 51-2</name>
    <dbReference type="NCBI Taxonomy" id="582515"/>
    <lineage>
        <taxon>Bacteria</taxon>
        <taxon>Bacillati</taxon>
        <taxon>Cyanobacteriota</taxon>
        <taxon>Cyanophyceae</taxon>
        <taxon>Oscillatoriophycideae</taxon>
        <taxon>Chroococcales</taxon>
        <taxon>Aphanothecaceae</taxon>
        <taxon>Rubidibacter</taxon>
    </lineage>
</organism>
<sequence>MRYRRYGRTDLNLSVFSLGTMRALTDEETFRQTFQRAIASGINHIETANGYGASEDYLGRALQTVDSDVRARLTVTTKIPPTPDAAAFERQLTRSLQRLQTDTIDCVALHGINTWEHLHWALAYNLPRLAAARADGRVRHVGFSTHAPLDVVLAAIASDAFAFVELHYYLLFQRQAEAIARAWERDLGIFIISPADKGGQLFFPSEALRAVCAPSAPLTLNYRFLLSDPRITTLSCGPATPVELDLPLLVADADGPLDHAEQTAIARLDAQLDAKLGSDRCRQCYQCLPCPESIHIPEVLRLRNLAVGCDLQAFGTYRYGMFERAGHWFPGRRGDRCTDCGDCLPRCPERLDIPALLRDAHNRLSGPRRRRLWE</sequence>
<dbReference type="Proteomes" id="UP000016960">
    <property type="component" value="Unassembled WGS sequence"/>
</dbReference>
<proteinExistence type="predicted"/>
<evidence type="ECO:0000256" key="3">
    <source>
        <dbReference type="ARBA" id="ARBA00023014"/>
    </source>
</evidence>
<dbReference type="PANTHER" id="PTHR43312">
    <property type="entry name" value="D-THREO-ALDOSE 1-DEHYDROGENASE"/>
    <property type="match status" value="1"/>
</dbReference>
<dbReference type="RefSeq" id="WP_022604837.1">
    <property type="nucleotide sequence ID" value="NZ_ASSJ01000017.1"/>
</dbReference>
<dbReference type="EMBL" id="ASSJ01000017">
    <property type="protein sequence ID" value="ERN42444.1"/>
    <property type="molecule type" value="Genomic_DNA"/>
</dbReference>
<dbReference type="InterPro" id="IPR017900">
    <property type="entry name" value="4Fe4S_Fe_S_CS"/>
</dbReference>
<evidence type="ECO:0000256" key="2">
    <source>
        <dbReference type="ARBA" id="ARBA00023004"/>
    </source>
</evidence>
<dbReference type="eggNOG" id="COG1453">
    <property type="taxonomic scope" value="Bacteria"/>
</dbReference>
<feature type="domain" description="4Fe-4S ferredoxin-type" evidence="4">
    <location>
        <begin position="328"/>
        <end position="359"/>
    </location>
</feature>
<dbReference type="STRING" id="582515.KR51_00007510"/>
<dbReference type="InterPro" id="IPR017896">
    <property type="entry name" value="4Fe4S_Fe-S-bd"/>
</dbReference>
<dbReference type="InterPro" id="IPR023210">
    <property type="entry name" value="NADP_OxRdtase_dom"/>
</dbReference>
<dbReference type="Gene3D" id="3.20.20.100">
    <property type="entry name" value="NADP-dependent oxidoreductase domain"/>
    <property type="match status" value="1"/>
</dbReference>
<dbReference type="Pfam" id="PF00248">
    <property type="entry name" value="Aldo_ket_red"/>
    <property type="match status" value="1"/>
</dbReference>
<dbReference type="AlphaFoldDB" id="U5DPA9"/>
<evidence type="ECO:0000313" key="5">
    <source>
        <dbReference type="EMBL" id="ERN42444.1"/>
    </source>
</evidence>
<evidence type="ECO:0000313" key="6">
    <source>
        <dbReference type="Proteomes" id="UP000016960"/>
    </source>
</evidence>
<keyword evidence="2" id="KW-0408">Iron</keyword>
<dbReference type="GO" id="GO:0046872">
    <property type="term" value="F:metal ion binding"/>
    <property type="evidence" value="ECO:0007669"/>
    <property type="project" value="UniProtKB-KW"/>
</dbReference>
<name>U5DPA9_9CHRO</name>
<dbReference type="SUPFAM" id="SSF51430">
    <property type="entry name" value="NAD(P)-linked oxidoreductase"/>
    <property type="match status" value="1"/>
</dbReference>
<dbReference type="PATRIC" id="fig|582515.4.peg.831"/>
<dbReference type="PANTHER" id="PTHR43312:SF2">
    <property type="entry name" value="OXIDOREDUCTASE"/>
    <property type="match status" value="1"/>
</dbReference>
<dbReference type="PROSITE" id="PS51379">
    <property type="entry name" value="4FE4S_FER_2"/>
    <property type="match status" value="1"/>
</dbReference>
<dbReference type="OrthoDB" id="9773828at2"/>
<dbReference type="SUPFAM" id="SSF46548">
    <property type="entry name" value="alpha-helical ferredoxin"/>
    <property type="match status" value="1"/>
</dbReference>
<keyword evidence="6" id="KW-1185">Reference proteome</keyword>
<evidence type="ECO:0000256" key="1">
    <source>
        <dbReference type="ARBA" id="ARBA00022723"/>
    </source>
</evidence>
<dbReference type="InParanoid" id="U5DPA9"/>
<dbReference type="InterPro" id="IPR036812">
    <property type="entry name" value="NAD(P)_OxRdtase_dom_sf"/>
</dbReference>
<dbReference type="CDD" id="cd19096">
    <property type="entry name" value="AKR_Fe-S_oxidoreductase"/>
    <property type="match status" value="1"/>
</dbReference>
<accession>U5DPA9</accession>
<reference evidence="5 6" key="1">
    <citation type="submission" date="2013-05" db="EMBL/GenBank/DDBJ databases">
        <title>Draft genome sequence of Rubidibacter lacunae KORDI 51-2.</title>
        <authorList>
            <person name="Choi D.H."/>
            <person name="Noh J.H."/>
            <person name="Kwon K.-K."/>
            <person name="Lee J.-H."/>
            <person name="Ryu J.-Y."/>
        </authorList>
    </citation>
    <scope>NUCLEOTIDE SEQUENCE [LARGE SCALE GENOMIC DNA]</scope>
    <source>
        <strain evidence="5 6">KORDI 51-2</strain>
    </source>
</reference>
<comment type="caution">
    <text evidence="5">The sequence shown here is derived from an EMBL/GenBank/DDBJ whole genome shotgun (WGS) entry which is preliminary data.</text>
</comment>